<gene>
    <name evidence="3" type="ORF">BDBG_02832</name>
</gene>
<feature type="compositionally biased region" description="Low complexity" evidence="1">
    <location>
        <begin position="994"/>
        <end position="1004"/>
    </location>
</feature>
<feature type="compositionally biased region" description="Polar residues" evidence="1">
    <location>
        <begin position="886"/>
        <end position="897"/>
    </location>
</feature>
<protein>
    <submittedName>
        <fullName evidence="3">PT repeat family protein</fullName>
    </submittedName>
</protein>
<dbReference type="RefSeq" id="XP_031577332.1">
    <property type="nucleotide sequence ID" value="XM_031720974.1"/>
</dbReference>
<feature type="compositionally biased region" description="Polar residues" evidence="1">
    <location>
        <begin position="1093"/>
        <end position="1107"/>
    </location>
</feature>
<feature type="compositionally biased region" description="Basic and acidic residues" evidence="1">
    <location>
        <begin position="1596"/>
        <end position="1613"/>
    </location>
</feature>
<name>A0A179UF52_BLAGS</name>
<dbReference type="OrthoDB" id="5350410at2759"/>
<dbReference type="Proteomes" id="UP000002038">
    <property type="component" value="Unassembled WGS sequence"/>
</dbReference>
<feature type="compositionally biased region" description="Basic and acidic residues" evidence="1">
    <location>
        <begin position="1472"/>
        <end position="1486"/>
    </location>
</feature>
<feature type="compositionally biased region" description="Low complexity" evidence="1">
    <location>
        <begin position="1196"/>
        <end position="1206"/>
    </location>
</feature>
<keyword evidence="2" id="KW-0812">Transmembrane</keyword>
<feature type="compositionally biased region" description="Basic and acidic residues" evidence="1">
    <location>
        <begin position="1761"/>
        <end position="1775"/>
    </location>
</feature>
<dbReference type="GeneID" id="8510006"/>
<feature type="compositionally biased region" description="Polar residues" evidence="1">
    <location>
        <begin position="508"/>
        <end position="518"/>
    </location>
</feature>
<feature type="compositionally biased region" description="Low complexity" evidence="1">
    <location>
        <begin position="104"/>
        <end position="114"/>
    </location>
</feature>
<feature type="compositionally biased region" description="Acidic residues" evidence="1">
    <location>
        <begin position="1207"/>
        <end position="1219"/>
    </location>
</feature>
<feature type="compositionally biased region" description="Basic and acidic residues" evidence="1">
    <location>
        <begin position="385"/>
        <end position="399"/>
    </location>
</feature>
<feature type="compositionally biased region" description="Low complexity" evidence="1">
    <location>
        <begin position="584"/>
        <end position="607"/>
    </location>
</feature>
<proteinExistence type="predicted"/>
<keyword evidence="2" id="KW-0472">Membrane</keyword>
<dbReference type="InterPro" id="IPR013783">
    <property type="entry name" value="Ig-like_fold"/>
</dbReference>
<feature type="compositionally biased region" description="Polar residues" evidence="1">
    <location>
        <begin position="1452"/>
        <end position="1463"/>
    </location>
</feature>
<feature type="compositionally biased region" description="Polar residues" evidence="1">
    <location>
        <begin position="546"/>
        <end position="555"/>
    </location>
</feature>
<feature type="compositionally biased region" description="Low complexity" evidence="1">
    <location>
        <begin position="689"/>
        <end position="700"/>
    </location>
</feature>
<dbReference type="VEuPathDB" id="FungiDB:BDBG_02832"/>
<feature type="compositionally biased region" description="Low complexity" evidence="1">
    <location>
        <begin position="1513"/>
        <end position="1531"/>
    </location>
</feature>
<dbReference type="KEGG" id="bgh:BDBG_02832"/>
<evidence type="ECO:0000313" key="4">
    <source>
        <dbReference type="Proteomes" id="UP000002038"/>
    </source>
</evidence>
<feature type="compositionally biased region" description="Low complexity" evidence="1">
    <location>
        <begin position="660"/>
        <end position="674"/>
    </location>
</feature>
<feature type="compositionally biased region" description="Polar residues" evidence="1">
    <location>
        <begin position="1352"/>
        <end position="1366"/>
    </location>
</feature>
<feature type="transmembrane region" description="Helical" evidence="2">
    <location>
        <begin position="1916"/>
        <end position="1933"/>
    </location>
</feature>
<accession>A0A179UF52</accession>
<feature type="compositionally biased region" description="Basic and acidic residues" evidence="1">
    <location>
        <begin position="177"/>
        <end position="186"/>
    </location>
</feature>
<keyword evidence="4" id="KW-1185">Reference proteome</keyword>
<feature type="compositionally biased region" description="Basic and acidic residues" evidence="1">
    <location>
        <begin position="849"/>
        <end position="864"/>
    </location>
</feature>
<feature type="region of interest" description="Disordered" evidence="1">
    <location>
        <begin position="1880"/>
        <end position="1899"/>
    </location>
</feature>
<feature type="compositionally biased region" description="Low complexity" evidence="1">
    <location>
        <begin position="1859"/>
        <end position="1873"/>
    </location>
</feature>
<organism evidence="3 4">
    <name type="scientific">Blastomyces gilchristii (strain SLH14081)</name>
    <name type="common">Blastomyces dermatitidis</name>
    <dbReference type="NCBI Taxonomy" id="559298"/>
    <lineage>
        <taxon>Eukaryota</taxon>
        <taxon>Fungi</taxon>
        <taxon>Dikarya</taxon>
        <taxon>Ascomycota</taxon>
        <taxon>Pezizomycotina</taxon>
        <taxon>Eurotiomycetes</taxon>
        <taxon>Eurotiomycetidae</taxon>
        <taxon>Onygenales</taxon>
        <taxon>Ajellomycetaceae</taxon>
        <taxon>Blastomyces</taxon>
    </lineage>
</organism>
<reference evidence="4" key="1">
    <citation type="journal article" date="2015" name="PLoS Genet.">
        <title>The dynamic genome and transcriptome of the human fungal pathogen Blastomyces and close relative Emmonsia.</title>
        <authorList>
            <person name="Munoz J.F."/>
            <person name="Gauthier G.M."/>
            <person name="Desjardins C.A."/>
            <person name="Gallo J.E."/>
            <person name="Holder J."/>
            <person name="Sullivan T.D."/>
            <person name="Marty A.J."/>
            <person name="Carmen J.C."/>
            <person name="Chen Z."/>
            <person name="Ding L."/>
            <person name="Gujja S."/>
            <person name="Magrini V."/>
            <person name="Misas E."/>
            <person name="Mitreva M."/>
            <person name="Priest M."/>
            <person name="Saif S."/>
            <person name="Whiston E.A."/>
            <person name="Young S."/>
            <person name="Zeng Q."/>
            <person name="Goldman W.E."/>
            <person name="Mardis E.R."/>
            <person name="Taylor J.W."/>
            <person name="McEwen J.G."/>
            <person name="Clay O.K."/>
            <person name="Klein B.S."/>
            <person name="Cuomo C.A."/>
        </authorList>
    </citation>
    <scope>NUCLEOTIDE SEQUENCE [LARGE SCALE GENOMIC DNA]</scope>
    <source>
        <strain evidence="4">SLH14081</strain>
    </source>
</reference>
<feature type="compositionally biased region" description="Low complexity" evidence="1">
    <location>
        <begin position="1020"/>
        <end position="1031"/>
    </location>
</feature>
<dbReference type="EMBL" id="GG657451">
    <property type="protein sequence ID" value="OAT06656.1"/>
    <property type="molecule type" value="Genomic_DNA"/>
</dbReference>
<feature type="region of interest" description="Disordered" evidence="1">
    <location>
        <begin position="1176"/>
        <end position="1698"/>
    </location>
</feature>
<feature type="compositionally biased region" description="Acidic residues" evidence="1">
    <location>
        <begin position="789"/>
        <end position="803"/>
    </location>
</feature>
<feature type="region of interest" description="Disordered" evidence="1">
    <location>
        <begin position="102"/>
        <end position="1143"/>
    </location>
</feature>
<evidence type="ECO:0000256" key="2">
    <source>
        <dbReference type="SAM" id="Phobius"/>
    </source>
</evidence>
<evidence type="ECO:0000256" key="1">
    <source>
        <dbReference type="SAM" id="MobiDB-lite"/>
    </source>
</evidence>
<feature type="compositionally biased region" description="Basic and acidic residues" evidence="1">
    <location>
        <begin position="298"/>
        <end position="312"/>
    </location>
</feature>
<feature type="compositionally biased region" description="Basic and acidic residues" evidence="1">
    <location>
        <begin position="709"/>
        <end position="732"/>
    </location>
</feature>
<feature type="region of interest" description="Disordered" evidence="1">
    <location>
        <begin position="1748"/>
        <end position="1873"/>
    </location>
</feature>
<evidence type="ECO:0000313" key="3">
    <source>
        <dbReference type="EMBL" id="OAT06656.1"/>
    </source>
</evidence>
<feature type="region of interest" description="Disordered" evidence="1">
    <location>
        <begin position="39"/>
        <end position="61"/>
    </location>
</feature>
<feature type="compositionally biased region" description="Polar residues" evidence="1">
    <location>
        <begin position="46"/>
        <end position="57"/>
    </location>
</feature>
<feature type="compositionally biased region" description="Basic and acidic residues" evidence="1">
    <location>
        <begin position="1532"/>
        <end position="1546"/>
    </location>
</feature>
<dbReference type="CDD" id="cd02859">
    <property type="entry name" value="E_set_AMPKbeta_like_N"/>
    <property type="match status" value="1"/>
</dbReference>
<feature type="compositionally biased region" description="Low complexity" evidence="1">
    <location>
        <begin position="810"/>
        <end position="822"/>
    </location>
</feature>
<feature type="compositionally biased region" description="Acidic residues" evidence="1">
    <location>
        <begin position="1032"/>
        <end position="1051"/>
    </location>
</feature>
<feature type="compositionally biased region" description="Polar residues" evidence="1">
    <location>
        <begin position="767"/>
        <end position="777"/>
    </location>
</feature>
<sequence>MADDTRSTINVAIRRSSKSPAIFLAASFTEPAWEPVELDVKPLPPSASQDTTEQTNGHVPDTQYEFSKSFEVALGKHHYKFREGLEGAWFYDKDVESAVDNEGNENNVLVVEPVTATKKPTDSPEKEDAEEVSNEGVAPDAGKAEEVELAEGENISDAKKPNDASVEPSPSIAVVGEDVKDIKDDEAPAESSGKLETVGNKPDNEPSLADTTIKPDVPKTDASETPTTENVAPEKVVADHGQPTTPAQDTEIVDDSPTTAKIDGSRAETSPKPVLEVCEAPVEKPHEPVTDPTSEPEVNEKSILENEPEHPQMENNGGQATEPAEKDGPTASDADTTAEPMETELVADKGTGSDDPSPAPEPTETPEPTLQEVVTESAVEENAPEVEKPLAIAKDEPAKENSQQTEATSDIEPQEAEQKTVEPSVEPDMSTSDEVPDSALPPAKEPEEPMEPVPTEPAQSVEPSTTVDTPADPEPSHAEVVVAEEIPLMNGDDKKEMADDEQVEDKPSIQQLPETTSKAGIAEPDTTPDTISENKTEEPVVPAPVETTSPESEQLASKEEDSQAENIADGAESQEAQADKGEMVETGETTVEVAEPIAEAAADDVIPTQPTEDSADLEQQKAEEPLSLATDVPKESKSESSKPVIEDVAAKSVDDGTGDTPIIEEASAAEPATAYPDTPVVSEATPGQEVTSTPEVPVTTETEEPQASKPKEAVILEPESVEKQDDSSKPEELDAAVVADESVAPKPAEEPVVTEPQDDIVAEPEPASQSDASSTAEPDTPVAIKEPEAPEPAEDTVPETEVDSGEKPVEPVAPVETPAAVTDEPETSEPAVDVAEVESSAPVPETEVVDDHTPEKLVEQEASKSIDNADPTEDSTPDVAPIVAGESSTVEEQTATELSEDPEPKPADPAQGEPPTIDVAEAGVQPTEPETSKPMDDLVLEPEPALQTTSSGGLNAPVETAQPDKTKASDDTVSDPAELAEPAKPAEPVEPAEPELTTPEAPEASVKTMESETVQPVYDVASEAADIAEPAEPADAEPVTETETVETSDAPEDPKEPEVLEPAEDATAQQEPEPVAATATLDTAQAPEEPPHTETSVNADDTATQPAKSEPELASGASVSGIAEAPAESVKPEASEAINNVVTEPEPIAEATLLDAPEVSAEPTAPEALLVADEAIVEPTAETEVDSTAPDSQKTVEAAAVELESTASEEEQEVIESEDNPIAPAPETTPVDAPNASETSVAPAVPEEAEADITTSTPLESNVPEEVTPVAEENVDTPASAQEPETLEAREADVTNPASEPTTIDDSKAAEALAPAQEPEETPEIPTPTEGPEASKATDDAVPDNAGEEVATNDNLADSKNAQPDTVTPELPVTEERVEDVAKPVIADEPISDPEPIAAEQPDGPTPDEPEVAPAEAAAAVTEPETNEPNEVTETAVEPENVEQEAVESEQPAVTSATPSELPQQADALSEIAHDIPEPTAEKSSTDPEITPSAELVSETILASEPVTEHGPEVVAEPTTAVAVATETDAPASKDLEVPEKSEHVEISSVKPAGKEDGLEPPTGTAALGQSAAEIVADELEESSKSKDAPAAPSPDEVREPESQEPEVPKEIAVEIVQPASLNTSDYPLIETPIEGSTSEPVMADDNQAPVKEAPPETQAKPELEVADAPSEEPRVEVNGITSKTPLEDVPQEPVEEPAAAKVAAAALATAVVGAGVTQLVSNSKEPVADKDISSLIGEAPAEVVASAVEAPSSSVPEATPSDKDMPSAKGDTDKAVVNGNKPAPVPEADVDAAERGFTPAKAQEEPLAKAAEPVEPAKQSVAERSTKKPDVEAPVPTAASEAEPIPLEPTEPEPASKPSESATADPTTTTTELSPALAAMKPAGSGGTDGSRPPTAGELSATSITIHKRENFFKALWHAIFTSFFGGFFSVFRRGRRDTPRQALLVTVTVTIVPTLIAILLAFYWRALSSYIAEYLLSVSSSSLI</sequence>
<feature type="compositionally biased region" description="Basic and acidic residues" evidence="1">
    <location>
        <begin position="632"/>
        <end position="654"/>
    </location>
</feature>
<feature type="transmembrane region" description="Helical" evidence="2">
    <location>
        <begin position="1945"/>
        <end position="1966"/>
    </location>
</feature>
<feature type="compositionally biased region" description="Low complexity" evidence="1">
    <location>
        <begin position="1748"/>
        <end position="1759"/>
    </location>
</feature>
<feature type="compositionally biased region" description="Low complexity" evidence="1">
    <location>
        <begin position="1412"/>
        <end position="1439"/>
    </location>
</feature>
<keyword evidence="2" id="KW-1133">Transmembrane helix</keyword>
<dbReference type="Gene3D" id="2.60.40.10">
    <property type="entry name" value="Immunoglobulins"/>
    <property type="match status" value="1"/>
</dbReference>